<dbReference type="FunFam" id="3.40.190.10:FF:000005">
    <property type="entry name" value="Porphobilinogen deaminase"/>
    <property type="match status" value="1"/>
</dbReference>
<dbReference type="PANTHER" id="PTHR11557:SF0">
    <property type="entry name" value="PORPHOBILINOGEN DEAMINASE"/>
    <property type="match status" value="1"/>
</dbReference>
<name>A0AA48L4T7_9TREE</name>
<protein>
    <recommendedName>
        <fullName evidence="4">hydroxymethylbilane synthase</fullName>
        <ecNumber evidence="4">2.5.1.61</ecNumber>
    </recommendedName>
    <alternativeName>
        <fullName evidence="9">Hydroxymethylbilane synthase</fullName>
    </alternativeName>
    <alternativeName>
        <fullName evidence="8">Pre-uroporphyrinogen synthase</fullName>
    </alternativeName>
</protein>
<dbReference type="InterPro" id="IPR022418">
    <property type="entry name" value="Porphobilinogen_deaminase_C"/>
</dbReference>
<dbReference type="AlphaFoldDB" id="A0AA48L4T7"/>
<dbReference type="PROSITE" id="PS00533">
    <property type="entry name" value="PORPHOBILINOGEN_DEAM"/>
    <property type="match status" value="1"/>
</dbReference>
<evidence type="ECO:0000256" key="6">
    <source>
        <dbReference type="ARBA" id="ARBA00023133"/>
    </source>
</evidence>
<dbReference type="KEGG" id="ccac:CcaHIS019_0407820"/>
<evidence type="ECO:0000256" key="4">
    <source>
        <dbReference type="ARBA" id="ARBA00012655"/>
    </source>
</evidence>
<feature type="domain" description="Porphobilinogen deaminase C-terminal" evidence="11">
    <location>
        <begin position="239"/>
        <end position="265"/>
    </location>
</feature>
<keyword evidence="5" id="KW-0808">Transferase</keyword>
<feature type="domain" description="Porphobilinogen deaminase N-terminal" evidence="10">
    <location>
        <begin position="7"/>
        <end position="225"/>
    </location>
</feature>
<sequence length="403" mass="43594">MSKTDFVVGTRKSNLALIQTGHVADALAAANSGKTFPVAHMTTKADANQNTPLHLLAPYNSAIPAKSIWTDELESALLDGRFDLLVHSCKDVPTLIREGCEIAALLERHDPRDALVVKEGLPYKSLDEMPDGSIIGTGSVRRVAQLKRAYPNLRFEDMRGNLNTRLGKLDNPENSFVALILAVSGMKRLGFENRITAPLGAPALMHAVGQGALAVEIRQGDAATRSALRAIGHWQTEWRVGAERGLLRVLEGGCSVPVGVETQLEEVDAGEKPYYPADTFPALTVNSPTLHYSGLLAPTAQWPASDAEVKTMSRAARLTLCACVTSTDGKRHVLYEPGPVVVTSWREAQRWGEDCARQMRTIGAGEILDEIEEGRKTREAETLRQAQEAAAQYAAQAQAQATA</sequence>
<dbReference type="EMBL" id="AP028215">
    <property type="protein sequence ID" value="BEI91962.1"/>
    <property type="molecule type" value="Genomic_DNA"/>
</dbReference>
<evidence type="ECO:0000313" key="13">
    <source>
        <dbReference type="Proteomes" id="UP001233271"/>
    </source>
</evidence>
<comment type="similarity">
    <text evidence="3">Belongs to the HMBS family.</text>
</comment>
<reference evidence="12" key="1">
    <citation type="journal article" date="2023" name="BMC Genomics">
        <title>Chromosome-level genome assemblies of Cutaneotrichosporon spp. (Trichosporonales, Basidiomycota) reveal imbalanced evolution between nucleotide sequences and chromosome synteny.</title>
        <authorList>
            <person name="Kobayashi Y."/>
            <person name="Kayamori A."/>
            <person name="Aoki K."/>
            <person name="Shiwa Y."/>
            <person name="Matsutani M."/>
            <person name="Fujita N."/>
            <person name="Sugita T."/>
            <person name="Iwasaki W."/>
            <person name="Tanaka N."/>
            <person name="Takashima M."/>
        </authorList>
    </citation>
    <scope>NUCLEOTIDE SEQUENCE</scope>
    <source>
        <strain evidence="12">HIS019</strain>
    </source>
</reference>
<keyword evidence="6" id="KW-0350">Heme biosynthesis</keyword>
<evidence type="ECO:0000259" key="11">
    <source>
        <dbReference type="Pfam" id="PF03900"/>
    </source>
</evidence>
<dbReference type="Gene3D" id="3.30.160.40">
    <property type="entry name" value="Porphobilinogen deaminase, C-terminal domain"/>
    <property type="match status" value="1"/>
</dbReference>
<dbReference type="Proteomes" id="UP001233271">
    <property type="component" value="Chromosome 4"/>
</dbReference>
<dbReference type="GO" id="GO:0006783">
    <property type="term" value="P:heme biosynthetic process"/>
    <property type="evidence" value="ECO:0007669"/>
    <property type="project" value="UniProtKB-KW"/>
</dbReference>
<dbReference type="RefSeq" id="XP_060457227.1">
    <property type="nucleotide sequence ID" value="XM_060600654.1"/>
</dbReference>
<dbReference type="SUPFAM" id="SSF53850">
    <property type="entry name" value="Periplasmic binding protein-like II"/>
    <property type="match status" value="1"/>
</dbReference>
<evidence type="ECO:0000256" key="1">
    <source>
        <dbReference type="ARBA" id="ARBA00001916"/>
    </source>
</evidence>
<evidence type="ECO:0000259" key="10">
    <source>
        <dbReference type="Pfam" id="PF01379"/>
    </source>
</evidence>
<dbReference type="PANTHER" id="PTHR11557">
    <property type="entry name" value="PORPHOBILINOGEN DEAMINASE"/>
    <property type="match status" value="1"/>
</dbReference>
<keyword evidence="13" id="KW-1185">Reference proteome</keyword>
<evidence type="ECO:0000256" key="7">
    <source>
        <dbReference type="ARBA" id="ARBA00023244"/>
    </source>
</evidence>
<dbReference type="SUPFAM" id="SSF54782">
    <property type="entry name" value="Porphobilinogen deaminase (hydroxymethylbilane synthase), C-terminal domain"/>
    <property type="match status" value="1"/>
</dbReference>
<dbReference type="Pfam" id="PF01379">
    <property type="entry name" value="Porphobil_deam"/>
    <property type="match status" value="1"/>
</dbReference>
<keyword evidence="7" id="KW-0627">Porphyrin biosynthesis</keyword>
<evidence type="ECO:0000313" key="12">
    <source>
        <dbReference type="EMBL" id="BEI91962.1"/>
    </source>
</evidence>
<dbReference type="InterPro" id="IPR022417">
    <property type="entry name" value="Porphobilin_deaminase_N"/>
</dbReference>
<evidence type="ECO:0000256" key="2">
    <source>
        <dbReference type="ARBA" id="ARBA00004735"/>
    </source>
</evidence>
<dbReference type="GO" id="GO:0004418">
    <property type="term" value="F:hydroxymethylbilane synthase activity"/>
    <property type="evidence" value="ECO:0007669"/>
    <property type="project" value="UniProtKB-EC"/>
</dbReference>
<dbReference type="InterPro" id="IPR000860">
    <property type="entry name" value="HemC"/>
</dbReference>
<accession>A0AA48L4T7</accession>
<organism evidence="12 13">
    <name type="scientific">Cutaneotrichosporon cavernicola</name>
    <dbReference type="NCBI Taxonomy" id="279322"/>
    <lineage>
        <taxon>Eukaryota</taxon>
        <taxon>Fungi</taxon>
        <taxon>Dikarya</taxon>
        <taxon>Basidiomycota</taxon>
        <taxon>Agaricomycotina</taxon>
        <taxon>Tremellomycetes</taxon>
        <taxon>Trichosporonales</taxon>
        <taxon>Trichosporonaceae</taxon>
        <taxon>Cutaneotrichosporon</taxon>
    </lineage>
</organism>
<dbReference type="NCBIfam" id="TIGR00212">
    <property type="entry name" value="hemC"/>
    <property type="match status" value="1"/>
</dbReference>
<evidence type="ECO:0000256" key="9">
    <source>
        <dbReference type="ARBA" id="ARBA00033064"/>
    </source>
</evidence>
<dbReference type="Pfam" id="PF03900">
    <property type="entry name" value="Porphobil_deamC"/>
    <property type="match status" value="1"/>
</dbReference>
<gene>
    <name evidence="12" type="primary">HEM3</name>
    <name evidence="12" type="ORF">CcaverHIS019_0407820</name>
</gene>
<evidence type="ECO:0000256" key="3">
    <source>
        <dbReference type="ARBA" id="ARBA00005638"/>
    </source>
</evidence>
<dbReference type="GeneID" id="85495832"/>
<evidence type="ECO:0000256" key="8">
    <source>
        <dbReference type="ARBA" id="ARBA00030685"/>
    </source>
</evidence>
<comment type="cofactor">
    <cofactor evidence="1">
        <name>dipyrromethane</name>
        <dbReference type="ChEBI" id="CHEBI:60342"/>
    </cofactor>
</comment>
<dbReference type="Gene3D" id="3.40.190.10">
    <property type="entry name" value="Periplasmic binding protein-like II"/>
    <property type="match status" value="2"/>
</dbReference>
<dbReference type="InterPro" id="IPR022419">
    <property type="entry name" value="Porphobilin_deaminase_cofac_BS"/>
</dbReference>
<evidence type="ECO:0000256" key="5">
    <source>
        <dbReference type="ARBA" id="ARBA00022679"/>
    </source>
</evidence>
<dbReference type="PRINTS" id="PR00151">
    <property type="entry name" value="PORPHBDMNASE"/>
</dbReference>
<proteinExistence type="inferred from homology"/>
<dbReference type="InterPro" id="IPR036803">
    <property type="entry name" value="Porphobilinogen_deaminase_C_sf"/>
</dbReference>
<dbReference type="EC" id="2.5.1.61" evidence="4"/>
<dbReference type="GO" id="GO:0005737">
    <property type="term" value="C:cytoplasm"/>
    <property type="evidence" value="ECO:0007669"/>
    <property type="project" value="TreeGrafter"/>
</dbReference>
<comment type="pathway">
    <text evidence="2">Porphyrin-containing compound metabolism; protoporphyrin-IX biosynthesis; coproporphyrinogen-III from 5-aminolevulinate: step 2/4.</text>
</comment>